<evidence type="ECO:0000256" key="4">
    <source>
        <dbReference type="ARBA" id="ARBA00022692"/>
    </source>
</evidence>
<feature type="transmembrane region" description="Helical" evidence="9">
    <location>
        <begin position="463"/>
        <end position="485"/>
    </location>
</feature>
<evidence type="ECO:0000259" key="10">
    <source>
        <dbReference type="Pfam" id="PF00999"/>
    </source>
</evidence>
<dbReference type="GO" id="GO:0016020">
    <property type="term" value="C:membrane"/>
    <property type="evidence" value="ECO:0007669"/>
    <property type="project" value="UniProtKB-SubCell"/>
</dbReference>
<sequence>MAGDTSDSAAAAGTVAYHEPAFPQLATVIALLYLAQVARNIANRVLYAGLLGEIAIGVIFGPVAKNLEVDWMNTFLVIGYIGLVLIVFEGGLTMQPSSFVPQLPLACIVALVGVLMPIALTFGLFHGYGYPTIDAFAAGSALASTSLGTTFFVLRAAGPELGVSAVGEILKGAALIDDIIALVLLSVLVPLSSGGGDTSNLGWTIGRPIVASAAMAIATPLLTVYLFRPLFRTRRFHSIMARGGHDAELLVGVAALCAFLAVASYAGTTMLLGAFLAGYFLSALPKPDSGVSFVACWEAYLLPIQEYVLVPIFFISIGFSIPFLDLWTGLRIWRGLVYAVLMTVGKLLAGLPIILAALFRNRKGASRATASREAEDVETDPGTTRVQRLPNNTSAEKIAPTQKGGDAEPAIRRDRFFLHDTLPAAAFVGLALVARGEIGVLVLQVARSASAESTSPTLGEPAYISGIWAVAICTILGPVAFGVLVQHYGERIKIGTWGIARDGK</sequence>
<evidence type="ECO:0000256" key="1">
    <source>
        <dbReference type="ARBA" id="ARBA00004141"/>
    </source>
</evidence>
<keyword evidence="3" id="KW-0050">Antiport</keyword>
<dbReference type="OrthoDB" id="1288932at2759"/>
<name>A0A2S5BIQ2_9BASI</name>
<keyword evidence="12" id="KW-1185">Reference proteome</keyword>
<dbReference type="Pfam" id="PF00999">
    <property type="entry name" value="Na_H_Exchanger"/>
    <property type="match status" value="1"/>
</dbReference>
<evidence type="ECO:0000313" key="12">
    <source>
        <dbReference type="Proteomes" id="UP000237144"/>
    </source>
</evidence>
<protein>
    <recommendedName>
        <fullName evidence="10">Cation/H+ exchanger transmembrane domain-containing protein</fullName>
    </recommendedName>
</protein>
<evidence type="ECO:0000256" key="7">
    <source>
        <dbReference type="ARBA" id="ARBA00023136"/>
    </source>
</evidence>
<feature type="transmembrane region" description="Helical" evidence="9">
    <location>
        <begin position="336"/>
        <end position="359"/>
    </location>
</feature>
<dbReference type="AlphaFoldDB" id="A0A2S5BIQ2"/>
<dbReference type="GO" id="GO:1902600">
    <property type="term" value="P:proton transmembrane transport"/>
    <property type="evidence" value="ECO:0007669"/>
    <property type="project" value="InterPro"/>
</dbReference>
<feature type="transmembrane region" description="Helical" evidence="9">
    <location>
        <begin position="209"/>
        <end position="227"/>
    </location>
</feature>
<feature type="transmembrane region" description="Helical" evidence="9">
    <location>
        <begin position="247"/>
        <end position="266"/>
    </location>
</feature>
<keyword evidence="7 9" id="KW-0472">Membrane</keyword>
<feature type="transmembrane region" description="Helical" evidence="9">
    <location>
        <begin position="45"/>
        <end position="63"/>
    </location>
</feature>
<dbReference type="PANTHER" id="PTHR43562">
    <property type="entry name" value="NAPA-TYPE SODIUM/HYDROGEN ANTIPORTER"/>
    <property type="match status" value="1"/>
</dbReference>
<dbReference type="PANTHER" id="PTHR43562:SF2">
    <property type="entry name" value="SODIUM-HYDROGEN ANTIPORTER"/>
    <property type="match status" value="1"/>
</dbReference>
<evidence type="ECO:0000256" key="5">
    <source>
        <dbReference type="ARBA" id="ARBA00022989"/>
    </source>
</evidence>
<keyword evidence="2" id="KW-0813">Transport</keyword>
<keyword evidence="6" id="KW-0406">Ion transport</keyword>
<dbReference type="EMBL" id="PJQD01000002">
    <property type="protein sequence ID" value="POY76652.1"/>
    <property type="molecule type" value="Genomic_DNA"/>
</dbReference>
<dbReference type="Gene3D" id="1.20.1530.20">
    <property type="match status" value="1"/>
</dbReference>
<gene>
    <name evidence="11" type="ORF">BMF94_0244</name>
</gene>
<evidence type="ECO:0000313" key="11">
    <source>
        <dbReference type="EMBL" id="POY76652.1"/>
    </source>
</evidence>
<feature type="domain" description="Cation/H+ exchanger transmembrane" evidence="10">
    <location>
        <begin position="41"/>
        <end position="355"/>
    </location>
</feature>
<feature type="transmembrane region" description="Helical" evidence="9">
    <location>
        <begin position="75"/>
        <end position="93"/>
    </location>
</feature>
<comment type="caution">
    <text evidence="11">The sequence shown here is derived from an EMBL/GenBank/DDBJ whole genome shotgun (WGS) entry which is preliminary data.</text>
</comment>
<evidence type="ECO:0000256" key="8">
    <source>
        <dbReference type="SAM" id="MobiDB-lite"/>
    </source>
</evidence>
<keyword evidence="5 9" id="KW-1133">Transmembrane helix</keyword>
<evidence type="ECO:0000256" key="9">
    <source>
        <dbReference type="SAM" id="Phobius"/>
    </source>
</evidence>
<feature type="transmembrane region" description="Helical" evidence="9">
    <location>
        <begin position="169"/>
        <end position="189"/>
    </location>
</feature>
<dbReference type="GO" id="GO:0015297">
    <property type="term" value="F:antiporter activity"/>
    <property type="evidence" value="ECO:0007669"/>
    <property type="project" value="UniProtKB-KW"/>
</dbReference>
<evidence type="ECO:0000256" key="3">
    <source>
        <dbReference type="ARBA" id="ARBA00022449"/>
    </source>
</evidence>
<feature type="transmembrane region" description="Helical" evidence="9">
    <location>
        <begin position="307"/>
        <end position="324"/>
    </location>
</feature>
<feature type="region of interest" description="Disordered" evidence="8">
    <location>
        <begin position="369"/>
        <end position="407"/>
    </location>
</feature>
<feature type="transmembrane region" description="Helical" evidence="9">
    <location>
        <begin position="21"/>
        <end position="38"/>
    </location>
</feature>
<evidence type="ECO:0000256" key="6">
    <source>
        <dbReference type="ARBA" id="ARBA00023065"/>
    </source>
</evidence>
<comment type="subcellular location">
    <subcellularLocation>
        <location evidence="1">Membrane</location>
        <topology evidence="1">Multi-pass membrane protein</topology>
    </subcellularLocation>
</comment>
<organism evidence="11 12">
    <name type="scientific">Rhodotorula taiwanensis</name>
    <dbReference type="NCBI Taxonomy" id="741276"/>
    <lineage>
        <taxon>Eukaryota</taxon>
        <taxon>Fungi</taxon>
        <taxon>Dikarya</taxon>
        <taxon>Basidiomycota</taxon>
        <taxon>Pucciniomycotina</taxon>
        <taxon>Microbotryomycetes</taxon>
        <taxon>Sporidiobolales</taxon>
        <taxon>Sporidiobolaceae</taxon>
        <taxon>Rhodotorula</taxon>
    </lineage>
</organism>
<feature type="transmembrane region" description="Helical" evidence="9">
    <location>
        <begin position="105"/>
        <end position="129"/>
    </location>
</feature>
<dbReference type="Proteomes" id="UP000237144">
    <property type="component" value="Unassembled WGS sequence"/>
</dbReference>
<feature type="transmembrane region" description="Helical" evidence="9">
    <location>
        <begin position="135"/>
        <end position="157"/>
    </location>
</feature>
<reference evidence="11 12" key="1">
    <citation type="journal article" date="2018" name="Front. Microbiol.">
        <title>Prospects for Fungal Bioremediation of Acidic Radioactive Waste Sites: Characterization and Genome Sequence of Rhodotorula taiwanensis MD1149.</title>
        <authorList>
            <person name="Tkavc R."/>
            <person name="Matrosova V.Y."/>
            <person name="Grichenko O.E."/>
            <person name="Gostincar C."/>
            <person name="Volpe R.P."/>
            <person name="Klimenkova P."/>
            <person name="Gaidamakova E.K."/>
            <person name="Zhou C.E."/>
            <person name="Stewart B.J."/>
            <person name="Lyman M.G."/>
            <person name="Malfatti S.A."/>
            <person name="Rubinfeld B."/>
            <person name="Courtot M."/>
            <person name="Singh J."/>
            <person name="Dalgard C.L."/>
            <person name="Hamilton T."/>
            <person name="Frey K.G."/>
            <person name="Gunde-Cimerman N."/>
            <person name="Dugan L."/>
            <person name="Daly M.J."/>
        </authorList>
    </citation>
    <scope>NUCLEOTIDE SEQUENCE [LARGE SCALE GENOMIC DNA]</scope>
    <source>
        <strain evidence="11 12">MD1149</strain>
    </source>
</reference>
<dbReference type="InterPro" id="IPR006153">
    <property type="entry name" value="Cation/H_exchanger_TM"/>
</dbReference>
<feature type="compositionally biased region" description="Polar residues" evidence="8">
    <location>
        <begin position="381"/>
        <end position="395"/>
    </location>
</feature>
<evidence type="ECO:0000256" key="2">
    <source>
        <dbReference type="ARBA" id="ARBA00022448"/>
    </source>
</evidence>
<dbReference type="InterPro" id="IPR038770">
    <property type="entry name" value="Na+/solute_symporter_sf"/>
</dbReference>
<proteinExistence type="predicted"/>
<keyword evidence="4 9" id="KW-0812">Transmembrane</keyword>
<accession>A0A2S5BIQ2</accession>